<organism evidence="1 2">
    <name type="scientific">Araneus ventricosus</name>
    <name type="common">Orbweaver spider</name>
    <name type="synonym">Epeira ventricosa</name>
    <dbReference type="NCBI Taxonomy" id="182803"/>
    <lineage>
        <taxon>Eukaryota</taxon>
        <taxon>Metazoa</taxon>
        <taxon>Ecdysozoa</taxon>
        <taxon>Arthropoda</taxon>
        <taxon>Chelicerata</taxon>
        <taxon>Arachnida</taxon>
        <taxon>Araneae</taxon>
        <taxon>Araneomorphae</taxon>
        <taxon>Entelegynae</taxon>
        <taxon>Araneoidea</taxon>
        <taxon>Araneidae</taxon>
        <taxon>Araneus</taxon>
    </lineage>
</organism>
<evidence type="ECO:0000313" key="2">
    <source>
        <dbReference type="Proteomes" id="UP000499080"/>
    </source>
</evidence>
<gene>
    <name evidence="1" type="ORF">AVEN_125880_1</name>
</gene>
<accession>A0A4Y2F8C0</accession>
<reference evidence="1 2" key="1">
    <citation type="journal article" date="2019" name="Sci. Rep.">
        <title>Orb-weaving spider Araneus ventricosus genome elucidates the spidroin gene catalogue.</title>
        <authorList>
            <person name="Kono N."/>
            <person name="Nakamura H."/>
            <person name="Ohtoshi R."/>
            <person name="Moran D.A.P."/>
            <person name="Shinohara A."/>
            <person name="Yoshida Y."/>
            <person name="Fujiwara M."/>
            <person name="Mori M."/>
            <person name="Tomita M."/>
            <person name="Arakawa K."/>
        </authorList>
    </citation>
    <scope>NUCLEOTIDE SEQUENCE [LARGE SCALE GENOMIC DNA]</scope>
</reference>
<protein>
    <submittedName>
        <fullName evidence="1">Uncharacterized protein</fullName>
    </submittedName>
</protein>
<evidence type="ECO:0000313" key="1">
    <source>
        <dbReference type="EMBL" id="GBM35894.1"/>
    </source>
</evidence>
<keyword evidence="2" id="KW-1185">Reference proteome</keyword>
<dbReference type="EMBL" id="BGPR01000796">
    <property type="protein sequence ID" value="GBM35894.1"/>
    <property type="molecule type" value="Genomic_DNA"/>
</dbReference>
<comment type="caution">
    <text evidence="1">The sequence shown here is derived from an EMBL/GenBank/DDBJ whole genome shotgun (WGS) entry which is preliminary data.</text>
</comment>
<proteinExistence type="predicted"/>
<dbReference type="Proteomes" id="UP000499080">
    <property type="component" value="Unassembled WGS sequence"/>
</dbReference>
<sequence>MSQLSRILDLLKLVRSEKCIGSDFNPVHPFNMDCGSLSKSLPVFIGYVLNCKRVHSSIVQGGGSPLSFSTVTKKCYRMQEEPRTSRCIVVEGLVFPCGAGCIVWHNSRGGGTLYPPITLHLPKIHSSLFVYLVWREGPKMS</sequence>
<dbReference type="AlphaFoldDB" id="A0A4Y2F8C0"/>
<name>A0A4Y2F8C0_ARAVE</name>